<feature type="non-terminal residue" evidence="1">
    <location>
        <position position="1"/>
    </location>
</feature>
<name>A0A1B6FLZ5_9HEMI</name>
<accession>A0A1B6FLZ5</accession>
<dbReference type="AlphaFoldDB" id="A0A1B6FLZ5"/>
<dbReference type="EMBL" id="GECZ01018552">
    <property type="protein sequence ID" value="JAS51217.1"/>
    <property type="molecule type" value="Transcribed_RNA"/>
</dbReference>
<proteinExistence type="predicted"/>
<protein>
    <submittedName>
        <fullName evidence="1">Uncharacterized protein</fullName>
    </submittedName>
</protein>
<reference evidence="1" key="1">
    <citation type="submission" date="2015-11" db="EMBL/GenBank/DDBJ databases">
        <title>De novo transcriptome assembly of four potential Pierce s Disease insect vectors from Arizona vineyards.</title>
        <authorList>
            <person name="Tassone E.E."/>
        </authorList>
    </citation>
    <scope>NUCLEOTIDE SEQUENCE</scope>
</reference>
<sequence length="158" mass="17791">ETYDEAFKQLTTVFKSNKSQRLICSPMGCIRDGISPDHFVQNIINFQTATGVPVNIVISKGHAYRKLRSGYTYQEFVEQLQTLVLCYNQLQTSLSIFKNVNLPVNCNSQSSTVQQNISGTPKNCSSIQNANQEDLSTQSDQQGNIVDETRTLKFREES</sequence>
<feature type="non-terminal residue" evidence="1">
    <location>
        <position position="158"/>
    </location>
</feature>
<evidence type="ECO:0000313" key="1">
    <source>
        <dbReference type="EMBL" id="JAS51217.1"/>
    </source>
</evidence>
<gene>
    <name evidence="1" type="ORF">g.47436</name>
</gene>
<organism evidence="1">
    <name type="scientific">Cuerna arida</name>
    <dbReference type="NCBI Taxonomy" id="1464854"/>
    <lineage>
        <taxon>Eukaryota</taxon>
        <taxon>Metazoa</taxon>
        <taxon>Ecdysozoa</taxon>
        <taxon>Arthropoda</taxon>
        <taxon>Hexapoda</taxon>
        <taxon>Insecta</taxon>
        <taxon>Pterygota</taxon>
        <taxon>Neoptera</taxon>
        <taxon>Paraneoptera</taxon>
        <taxon>Hemiptera</taxon>
        <taxon>Auchenorrhyncha</taxon>
        <taxon>Membracoidea</taxon>
        <taxon>Cicadellidae</taxon>
        <taxon>Cicadellinae</taxon>
        <taxon>Proconiini</taxon>
        <taxon>Cuerna</taxon>
    </lineage>
</organism>